<organism evidence="5 6">
    <name type="scientific">Sphingomonas canadensis</name>
    <dbReference type="NCBI Taxonomy" id="1219257"/>
    <lineage>
        <taxon>Bacteria</taxon>
        <taxon>Pseudomonadati</taxon>
        <taxon>Pseudomonadota</taxon>
        <taxon>Alphaproteobacteria</taxon>
        <taxon>Sphingomonadales</taxon>
        <taxon>Sphingomonadaceae</taxon>
        <taxon>Sphingomonas</taxon>
    </lineage>
</organism>
<keyword evidence="6" id="KW-1185">Reference proteome</keyword>
<gene>
    <name evidence="5" type="ORF">ACFQ1E_07030</name>
</gene>
<proteinExistence type="predicted"/>
<dbReference type="PROSITE" id="PS01124">
    <property type="entry name" value="HTH_ARAC_FAMILY_2"/>
    <property type="match status" value="2"/>
</dbReference>
<dbReference type="RefSeq" id="WP_380916283.1">
    <property type="nucleotide sequence ID" value="NZ_JAPDRA010000002.1"/>
</dbReference>
<accession>A0ABW3H3P8</accession>
<dbReference type="PANTHER" id="PTHR46796">
    <property type="entry name" value="HTH-TYPE TRANSCRIPTIONAL ACTIVATOR RHAS-RELATED"/>
    <property type="match status" value="1"/>
</dbReference>
<keyword evidence="2" id="KW-0238">DNA-binding</keyword>
<dbReference type="Proteomes" id="UP001596977">
    <property type="component" value="Unassembled WGS sequence"/>
</dbReference>
<dbReference type="InterPro" id="IPR018060">
    <property type="entry name" value="HTH_AraC"/>
</dbReference>
<evidence type="ECO:0000259" key="4">
    <source>
        <dbReference type="PROSITE" id="PS01124"/>
    </source>
</evidence>
<feature type="domain" description="HTH araC/xylS-type" evidence="4">
    <location>
        <begin position="82"/>
        <end position="130"/>
    </location>
</feature>
<evidence type="ECO:0000256" key="2">
    <source>
        <dbReference type="ARBA" id="ARBA00023125"/>
    </source>
</evidence>
<dbReference type="EMBL" id="JBHTJG010000002">
    <property type="protein sequence ID" value="MFD0946085.1"/>
    <property type="molecule type" value="Genomic_DNA"/>
</dbReference>
<reference evidence="6" key="1">
    <citation type="journal article" date="2019" name="Int. J. Syst. Evol. Microbiol.">
        <title>The Global Catalogue of Microorganisms (GCM) 10K type strain sequencing project: providing services to taxonomists for standard genome sequencing and annotation.</title>
        <authorList>
            <consortium name="The Broad Institute Genomics Platform"/>
            <consortium name="The Broad Institute Genome Sequencing Center for Infectious Disease"/>
            <person name="Wu L."/>
            <person name="Ma J."/>
        </authorList>
    </citation>
    <scope>NUCLEOTIDE SEQUENCE [LARGE SCALE GENOMIC DNA]</scope>
    <source>
        <strain evidence="6">CCUG 62982</strain>
    </source>
</reference>
<name>A0ABW3H3P8_9SPHN</name>
<dbReference type="SUPFAM" id="SSF46689">
    <property type="entry name" value="Homeodomain-like"/>
    <property type="match status" value="2"/>
</dbReference>
<evidence type="ECO:0000313" key="5">
    <source>
        <dbReference type="EMBL" id="MFD0946085.1"/>
    </source>
</evidence>
<dbReference type="SMART" id="SM00342">
    <property type="entry name" value="HTH_ARAC"/>
    <property type="match status" value="1"/>
</dbReference>
<evidence type="ECO:0000313" key="6">
    <source>
        <dbReference type="Proteomes" id="UP001596977"/>
    </source>
</evidence>
<sequence length="167" mass="18089">MREWCPTSVETANWVLTVPLPASGRYNQAIALLGSGVPIREVARELGYSTGGNFAKSFRGWAGCTPTEWLVQNEITQPLSERVADAERLLASGRYTIAGAAKLAGFSSGTALSVAFKRVHGRSATQWLSENRNALDCSKPGVEWVSPSGRKVLIESRIMPPAGRSRR</sequence>
<dbReference type="InterPro" id="IPR050204">
    <property type="entry name" value="AraC_XylS_family_regulators"/>
</dbReference>
<feature type="domain" description="HTH araC/xylS-type" evidence="4">
    <location>
        <begin position="25"/>
        <end position="72"/>
    </location>
</feature>
<evidence type="ECO:0000256" key="1">
    <source>
        <dbReference type="ARBA" id="ARBA00023015"/>
    </source>
</evidence>
<evidence type="ECO:0000256" key="3">
    <source>
        <dbReference type="ARBA" id="ARBA00023163"/>
    </source>
</evidence>
<keyword evidence="1" id="KW-0805">Transcription regulation</keyword>
<dbReference type="Pfam" id="PF12833">
    <property type="entry name" value="HTH_18"/>
    <property type="match status" value="1"/>
</dbReference>
<comment type="caution">
    <text evidence="5">The sequence shown here is derived from an EMBL/GenBank/DDBJ whole genome shotgun (WGS) entry which is preliminary data.</text>
</comment>
<keyword evidence="3" id="KW-0804">Transcription</keyword>
<protein>
    <submittedName>
        <fullName evidence="5">Helix-turn-helix domain-containing protein</fullName>
    </submittedName>
</protein>
<dbReference type="InterPro" id="IPR009057">
    <property type="entry name" value="Homeodomain-like_sf"/>
</dbReference>
<dbReference type="Gene3D" id="1.10.10.60">
    <property type="entry name" value="Homeodomain-like"/>
    <property type="match status" value="2"/>
</dbReference>